<name>A0A7X5R2A2_9MICO</name>
<dbReference type="InterPro" id="IPR027477">
    <property type="entry name" value="Succ_DH/fumarate_Rdtase_cat_sf"/>
</dbReference>
<dbReference type="Gene3D" id="3.90.700.10">
    <property type="entry name" value="Succinate dehydrogenase/fumarate reductase flavoprotein, catalytic domain"/>
    <property type="match status" value="1"/>
</dbReference>
<evidence type="ECO:0000313" key="19">
    <source>
        <dbReference type="Proteomes" id="UP000541033"/>
    </source>
</evidence>
<comment type="function">
    <text evidence="10">Catalyzes the oxidation of L-aspartate to iminoaspartate, the first step in the de novo biosynthesis of NAD(+).</text>
</comment>
<keyword evidence="8 14" id="KW-0274">FAD</keyword>
<dbReference type="AlphaFoldDB" id="A0A7X5R2A2"/>
<comment type="similarity">
    <text evidence="3 14">Belongs to the FAD-dependent oxidoreductase 2 family. NadB subfamily.</text>
</comment>
<feature type="signal peptide" evidence="15">
    <location>
        <begin position="1"/>
        <end position="17"/>
    </location>
</feature>
<accession>A0A7X5R2A2</accession>
<evidence type="ECO:0000256" key="7">
    <source>
        <dbReference type="ARBA" id="ARBA00022642"/>
    </source>
</evidence>
<dbReference type="InterPro" id="IPR036188">
    <property type="entry name" value="FAD/NAD-bd_sf"/>
</dbReference>
<proteinExistence type="inferred from homology"/>
<dbReference type="GO" id="GO:0005737">
    <property type="term" value="C:cytoplasm"/>
    <property type="evidence" value="ECO:0007669"/>
    <property type="project" value="UniProtKB-SubCell"/>
</dbReference>
<dbReference type="InterPro" id="IPR003953">
    <property type="entry name" value="FAD-dep_OxRdtase_2_FAD-bd"/>
</dbReference>
<dbReference type="InterPro" id="IPR015939">
    <property type="entry name" value="Fum_Rdtase/Succ_DH_flav-like_C"/>
</dbReference>
<dbReference type="Proteomes" id="UP000541033">
    <property type="component" value="Unassembled WGS sequence"/>
</dbReference>
<dbReference type="UniPathway" id="UPA00253">
    <property type="reaction ID" value="UER00326"/>
</dbReference>
<dbReference type="GO" id="GO:0034628">
    <property type="term" value="P:'de novo' NAD+ biosynthetic process from L-aspartate"/>
    <property type="evidence" value="ECO:0007669"/>
    <property type="project" value="TreeGrafter"/>
</dbReference>
<keyword evidence="6 14" id="KW-0285">Flavoprotein</keyword>
<keyword evidence="9 14" id="KW-0560">Oxidoreductase</keyword>
<evidence type="ECO:0000256" key="5">
    <source>
        <dbReference type="ARBA" id="ARBA00021901"/>
    </source>
</evidence>
<dbReference type="EMBL" id="JAAMOX010000002">
    <property type="protein sequence ID" value="NIH54360.1"/>
    <property type="molecule type" value="Genomic_DNA"/>
</dbReference>
<evidence type="ECO:0000256" key="3">
    <source>
        <dbReference type="ARBA" id="ARBA00008562"/>
    </source>
</evidence>
<protein>
    <recommendedName>
        <fullName evidence="5 12">L-aspartate oxidase</fullName>
        <ecNumber evidence="4 12">1.4.3.16</ecNumber>
    </recommendedName>
</protein>
<dbReference type="Gene3D" id="1.20.58.100">
    <property type="entry name" value="Fumarate reductase/succinate dehydrogenase flavoprotein-like, C-terminal domain"/>
    <property type="match status" value="1"/>
</dbReference>
<comment type="caution">
    <text evidence="18">The sequence shown here is derived from an EMBL/GenBank/DDBJ whole genome shotgun (WGS) entry which is preliminary data.</text>
</comment>
<dbReference type="SUPFAM" id="SSF46977">
    <property type="entry name" value="Succinate dehydrogenase/fumarate reductase flavoprotein C-terminal domain"/>
    <property type="match status" value="1"/>
</dbReference>
<reference evidence="18 19" key="1">
    <citation type="submission" date="2020-02" db="EMBL/GenBank/DDBJ databases">
        <title>Sequencing the genomes of 1000 actinobacteria strains.</title>
        <authorList>
            <person name="Klenk H.-P."/>
        </authorList>
    </citation>
    <scope>NUCLEOTIDE SEQUENCE [LARGE SCALE GENOMIC DNA]</scope>
    <source>
        <strain evidence="18 19">DSM 27960</strain>
    </source>
</reference>
<dbReference type="PRINTS" id="PR00368">
    <property type="entry name" value="FADPNR"/>
</dbReference>
<keyword evidence="19" id="KW-1185">Reference proteome</keyword>
<evidence type="ECO:0000256" key="12">
    <source>
        <dbReference type="NCBIfam" id="TIGR00551"/>
    </source>
</evidence>
<dbReference type="Gene3D" id="3.50.50.60">
    <property type="entry name" value="FAD/NAD(P)-binding domain"/>
    <property type="match status" value="1"/>
</dbReference>
<evidence type="ECO:0000259" key="17">
    <source>
        <dbReference type="Pfam" id="PF02910"/>
    </source>
</evidence>
<feature type="chain" id="PRO_5038559290" description="L-aspartate oxidase" evidence="15">
    <location>
        <begin position="18"/>
        <end position="550"/>
    </location>
</feature>
<dbReference type="FunFam" id="3.90.700.10:FF:000002">
    <property type="entry name" value="L-aspartate oxidase"/>
    <property type="match status" value="1"/>
</dbReference>
<evidence type="ECO:0000256" key="6">
    <source>
        <dbReference type="ARBA" id="ARBA00022630"/>
    </source>
</evidence>
<feature type="domain" description="FAD-dependent oxidoreductase 2 FAD-binding" evidence="16">
    <location>
        <begin position="2"/>
        <end position="373"/>
    </location>
</feature>
<keyword evidence="15" id="KW-0732">Signal</keyword>
<evidence type="ECO:0000256" key="9">
    <source>
        <dbReference type="ARBA" id="ARBA00023002"/>
    </source>
</evidence>
<dbReference type="InterPro" id="IPR037099">
    <property type="entry name" value="Fum_R/Succ_DH_flav-like_C_sf"/>
</dbReference>
<sequence>MIVVVGSGLAGITAALAAADFDDVTMVTKAALEMSNTFAAQGGIAAALGDDDSAERHLMDTLAAGNGLVRASAARVLTAEGPQRIHDLIGLGVAFDRDASGNLARGLEAAHSRHRIVHAGGDATGAVIETALAQRIREGRVSVLEYRYVADIRLKDGRAAGVELLADDGTREVLDASAVVLATGGAGQLYSHTTNPAIATGDGVAAAARAGAVLCDLEFYQFHPTALAVEGNFLVSEAVRGAGAVLVDERGHRFMVDAHPAAELAPRDVVARTIATVMAEQGGRPVMLRAPGLGEPKAAAYLATRFPTINRVCAENGFDWAREPIPVTPAAHYWMGGIRTDHDGRTSIPGLFAAGEAANTGVHGANRLASNSLLEAVVFGRRAGVAAATGGHRDDHFDGGEPASVCALPPAVLGMEPTACDVRELMWSEVGLARDGNGLGRAATRLGEWAAALSIESQHGQDQAGRVSGATASMELLNLATLGHLIAVAASERDESRGAHLRTDARQSDPAKAFSRNYIFSAPYPATRNVCDLNRVDRLSRADRHLSRSA</sequence>
<dbReference type="SUPFAM" id="SSF51905">
    <property type="entry name" value="FAD/NAD(P)-binding domain"/>
    <property type="match status" value="1"/>
</dbReference>
<evidence type="ECO:0000256" key="4">
    <source>
        <dbReference type="ARBA" id="ARBA00012173"/>
    </source>
</evidence>
<dbReference type="Pfam" id="PF02910">
    <property type="entry name" value="Succ_DH_flav_C"/>
    <property type="match status" value="1"/>
</dbReference>
<dbReference type="RefSeq" id="WP_167150745.1">
    <property type="nucleotide sequence ID" value="NZ_JAAMOX010000002.1"/>
</dbReference>
<evidence type="ECO:0000256" key="2">
    <source>
        <dbReference type="ARBA" id="ARBA00004950"/>
    </source>
</evidence>
<dbReference type="GO" id="GO:0033765">
    <property type="term" value="F:steroid dehydrogenase activity, acting on the CH-CH group of donors"/>
    <property type="evidence" value="ECO:0007669"/>
    <property type="project" value="UniProtKB-ARBA"/>
</dbReference>
<comment type="cofactor">
    <cofactor evidence="1 14">
        <name>FAD</name>
        <dbReference type="ChEBI" id="CHEBI:57692"/>
    </cofactor>
</comment>
<feature type="domain" description="Fumarate reductase/succinate dehydrogenase flavoprotein-like C-terminal" evidence="17">
    <location>
        <begin position="422"/>
        <end position="511"/>
    </location>
</feature>
<dbReference type="NCBIfam" id="TIGR00551">
    <property type="entry name" value="nadB"/>
    <property type="match status" value="1"/>
</dbReference>
<evidence type="ECO:0000256" key="15">
    <source>
        <dbReference type="SAM" id="SignalP"/>
    </source>
</evidence>
<dbReference type="GO" id="GO:0008734">
    <property type="term" value="F:L-aspartate oxidase activity"/>
    <property type="evidence" value="ECO:0007669"/>
    <property type="project" value="UniProtKB-UniRule"/>
</dbReference>
<evidence type="ECO:0000256" key="11">
    <source>
        <dbReference type="ARBA" id="ARBA00048305"/>
    </source>
</evidence>
<gene>
    <name evidence="18" type="ORF">FHX76_002256</name>
</gene>
<comment type="subcellular location">
    <subcellularLocation>
        <location evidence="14">Cytoplasm</location>
    </subcellularLocation>
</comment>
<dbReference type="InterPro" id="IPR005288">
    <property type="entry name" value="NadB"/>
</dbReference>
<evidence type="ECO:0000313" key="18">
    <source>
        <dbReference type="EMBL" id="NIH54360.1"/>
    </source>
</evidence>
<feature type="active site" description="Proton acceptor" evidence="13">
    <location>
        <position position="267"/>
    </location>
</feature>
<dbReference type="SUPFAM" id="SSF56425">
    <property type="entry name" value="Succinate dehydrogenase/fumarate reductase flavoprotein, catalytic domain"/>
    <property type="match status" value="1"/>
</dbReference>
<evidence type="ECO:0000259" key="16">
    <source>
        <dbReference type="Pfam" id="PF00890"/>
    </source>
</evidence>
<evidence type="ECO:0000256" key="1">
    <source>
        <dbReference type="ARBA" id="ARBA00001974"/>
    </source>
</evidence>
<dbReference type="Pfam" id="PF00890">
    <property type="entry name" value="FAD_binding_2"/>
    <property type="match status" value="1"/>
</dbReference>
<dbReference type="PANTHER" id="PTHR42716:SF2">
    <property type="entry name" value="L-ASPARTATE OXIDASE, CHLOROPLASTIC"/>
    <property type="match status" value="1"/>
</dbReference>
<keyword evidence="7 14" id="KW-0662">Pyridine nucleotide biosynthesis</keyword>
<dbReference type="EC" id="1.4.3.16" evidence="4 12"/>
<comment type="catalytic activity">
    <reaction evidence="11">
        <text>L-aspartate + O2 = iminosuccinate + H2O2</text>
        <dbReference type="Rhea" id="RHEA:25876"/>
        <dbReference type="ChEBI" id="CHEBI:15379"/>
        <dbReference type="ChEBI" id="CHEBI:16240"/>
        <dbReference type="ChEBI" id="CHEBI:29991"/>
        <dbReference type="ChEBI" id="CHEBI:77875"/>
        <dbReference type="EC" id="1.4.3.16"/>
    </reaction>
    <physiologicalReaction direction="left-to-right" evidence="11">
        <dbReference type="Rhea" id="RHEA:25877"/>
    </physiologicalReaction>
</comment>
<evidence type="ECO:0000256" key="14">
    <source>
        <dbReference type="RuleBase" id="RU362049"/>
    </source>
</evidence>
<comment type="pathway">
    <text evidence="2 14">Cofactor biosynthesis; NAD(+) biosynthesis; iminoaspartate from L-aspartate (oxidase route): step 1/1.</text>
</comment>
<evidence type="ECO:0000256" key="10">
    <source>
        <dbReference type="ARBA" id="ARBA00029426"/>
    </source>
</evidence>
<evidence type="ECO:0000256" key="13">
    <source>
        <dbReference type="PIRSR" id="PIRSR000171-1"/>
    </source>
</evidence>
<evidence type="ECO:0000256" key="8">
    <source>
        <dbReference type="ARBA" id="ARBA00022827"/>
    </source>
</evidence>
<dbReference type="PANTHER" id="PTHR42716">
    <property type="entry name" value="L-ASPARTATE OXIDASE"/>
    <property type="match status" value="1"/>
</dbReference>
<organism evidence="18 19">
    <name type="scientific">Lysinibacter cavernae</name>
    <dbReference type="NCBI Taxonomy" id="1640652"/>
    <lineage>
        <taxon>Bacteria</taxon>
        <taxon>Bacillati</taxon>
        <taxon>Actinomycetota</taxon>
        <taxon>Actinomycetes</taxon>
        <taxon>Micrococcales</taxon>
        <taxon>Microbacteriaceae</taxon>
        <taxon>Lysinibacter</taxon>
    </lineage>
</organism>